<dbReference type="Pfam" id="PF01614">
    <property type="entry name" value="IclR_C"/>
    <property type="match status" value="1"/>
</dbReference>
<feature type="region of interest" description="Disordered" evidence="4">
    <location>
        <begin position="246"/>
        <end position="266"/>
    </location>
</feature>
<comment type="caution">
    <text evidence="7">The sequence shown here is derived from an EMBL/GenBank/DDBJ whole genome shotgun (WGS) entry which is preliminary data.</text>
</comment>
<organism evidence="7 8">
    <name type="scientific">Rhizobium setariae</name>
    <dbReference type="NCBI Taxonomy" id="2801340"/>
    <lineage>
        <taxon>Bacteria</taxon>
        <taxon>Pseudomonadati</taxon>
        <taxon>Pseudomonadota</taxon>
        <taxon>Alphaproteobacteria</taxon>
        <taxon>Hyphomicrobiales</taxon>
        <taxon>Rhizobiaceae</taxon>
        <taxon>Rhizobium/Agrobacterium group</taxon>
        <taxon>Rhizobium</taxon>
    </lineage>
</organism>
<dbReference type="PANTHER" id="PTHR30136:SF2">
    <property type="entry name" value="TRANSCRIPTIONAL REGULATOR ICLR"/>
    <property type="match status" value="1"/>
</dbReference>
<dbReference type="InterPro" id="IPR014757">
    <property type="entry name" value="Tscrpt_reg_IclR_C"/>
</dbReference>
<accession>A0A937CNR4</accession>
<keyword evidence="3" id="KW-0804">Transcription</keyword>
<keyword evidence="1" id="KW-0805">Transcription regulation</keyword>
<protein>
    <submittedName>
        <fullName evidence="7">IclR family transcriptional regulator</fullName>
    </submittedName>
</protein>
<evidence type="ECO:0000313" key="8">
    <source>
        <dbReference type="Proteomes" id="UP000633219"/>
    </source>
</evidence>
<feature type="domain" description="IclR-ED" evidence="6">
    <location>
        <begin position="63"/>
        <end position="246"/>
    </location>
</feature>
<proteinExistence type="predicted"/>
<dbReference type="Pfam" id="PF09339">
    <property type="entry name" value="HTH_IclR"/>
    <property type="match status" value="1"/>
</dbReference>
<keyword evidence="2" id="KW-0238">DNA-binding</keyword>
<reference evidence="7" key="1">
    <citation type="submission" date="2021-01" db="EMBL/GenBank/DDBJ databases">
        <title>Rhizobium sp. strain KVB221 16S ribosomal RNA gene Genome sequencing and assembly.</title>
        <authorList>
            <person name="Kang M."/>
        </authorList>
    </citation>
    <scope>NUCLEOTIDE SEQUENCE</scope>
    <source>
        <strain evidence="7">KVB221</strain>
    </source>
</reference>
<dbReference type="InterPro" id="IPR036390">
    <property type="entry name" value="WH_DNA-bd_sf"/>
</dbReference>
<dbReference type="InterPro" id="IPR036388">
    <property type="entry name" value="WH-like_DNA-bd_sf"/>
</dbReference>
<dbReference type="EMBL" id="JAEQNC010000004">
    <property type="protein sequence ID" value="MBL0372279.1"/>
    <property type="molecule type" value="Genomic_DNA"/>
</dbReference>
<dbReference type="SUPFAM" id="SSF55781">
    <property type="entry name" value="GAF domain-like"/>
    <property type="match status" value="1"/>
</dbReference>
<dbReference type="SMART" id="SM00346">
    <property type="entry name" value="HTH_ICLR"/>
    <property type="match status" value="1"/>
</dbReference>
<dbReference type="Gene3D" id="3.30.450.40">
    <property type="match status" value="1"/>
</dbReference>
<evidence type="ECO:0000256" key="1">
    <source>
        <dbReference type="ARBA" id="ARBA00023015"/>
    </source>
</evidence>
<keyword evidence="8" id="KW-1185">Reference proteome</keyword>
<dbReference type="InterPro" id="IPR050707">
    <property type="entry name" value="HTH_MetabolicPath_Reg"/>
</dbReference>
<dbReference type="PROSITE" id="PS51077">
    <property type="entry name" value="HTH_ICLR"/>
    <property type="match status" value="1"/>
</dbReference>
<dbReference type="GO" id="GO:0045892">
    <property type="term" value="P:negative regulation of DNA-templated transcription"/>
    <property type="evidence" value="ECO:0007669"/>
    <property type="project" value="TreeGrafter"/>
</dbReference>
<dbReference type="GO" id="GO:0003700">
    <property type="term" value="F:DNA-binding transcription factor activity"/>
    <property type="evidence" value="ECO:0007669"/>
    <property type="project" value="TreeGrafter"/>
</dbReference>
<dbReference type="Gene3D" id="1.10.10.10">
    <property type="entry name" value="Winged helix-like DNA-binding domain superfamily/Winged helix DNA-binding domain"/>
    <property type="match status" value="1"/>
</dbReference>
<evidence type="ECO:0000256" key="4">
    <source>
        <dbReference type="SAM" id="MobiDB-lite"/>
    </source>
</evidence>
<dbReference type="InterPro" id="IPR005471">
    <property type="entry name" value="Tscrpt_reg_IclR_N"/>
</dbReference>
<dbReference type="RefSeq" id="WP_201656652.1">
    <property type="nucleotide sequence ID" value="NZ_JAEQNC010000004.1"/>
</dbReference>
<evidence type="ECO:0000256" key="3">
    <source>
        <dbReference type="ARBA" id="ARBA00023163"/>
    </source>
</evidence>
<dbReference type="InterPro" id="IPR029016">
    <property type="entry name" value="GAF-like_dom_sf"/>
</dbReference>
<feature type="domain" description="HTH iclR-type" evidence="5">
    <location>
        <begin position="1"/>
        <end position="62"/>
    </location>
</feature>
<name>A0A937CNR4_9HYPH</name>
<evidence type="ECO:0000256" key="2">
    <source>
        <dbReference type="ARBA" id="ARBA00023125"/>
    </source>
</evidence>
<evidence type="ECO:0000313" key="7">
    <source>
        <dbReference type="EMBL" id="MBL0372279.1"/>
    </source>
</evidence>
<dbReference type="Proteomes" id="UP000633219">
    <property type="component" value="Unassembled WGS sequence"/>
</dbReference>
<gene>
    <name evidence="7" type="ORF">JJB09_09585</name>
</gene>
<dbReference type="GO" id="GO:0003677">
    <property type="term" value="F:DNA binding"/>
    <property type="evidence" value="ECO:0007669"/>
    <property type="project" value="UniProtKB-KW"/>
</dbReference>
<dbReference type="PROSITE" id="PS51078">
    <property type="entry name" value="ICLR_ED"/>
    <property type="match status" value="1"/>
</dbReference>
<dbReference type="PANTHER" id="PTHR30136">
    <property type="entry name" value="HELIX-TURN-HELIX TRANSCRIPTIONAL REGULATOR, ICLR FAMILY"/>
    <property type="match status" value="1"/>
</dbReference>
<sequence length="266" mass="28712">MKSTERTAEVLRLFTLTSPELGTSEVARLLGIATSSAHEVLNGLSDTGLLRRRAPGRFRLGPMIAALSQIMTSTDLIIGAAQSIVSDFARRYGETCHVVELMDRRLLSLIAQESDTPVRVSRNIISAATPVHATAPGRVLLAELPAPALQLLLARMEFTPITSRTITQKSVLEEALAKVSAAAYAEEVGEYIPDLASTAAPIRNHAGFCMGAFCLFIPVARYEAQPRAYASITREAATQISARLGWDPAAPSSSQTTGTRRHREKE</sequence>
<evidence type="ECO:0000259" key="5">
    <source>
        <dbReference type="PROSITE" id="PS51077"/>
    </source>
</evidence>
<dbReference type="AlphaFoldDB" id="A0A937CNR4"/>
<evidence type="ECO:0000259" key="6">
    <source>
        <dbReference type="PROSITE" id="PS51078"/>
    </source>
</evidence>
<dbReference type="SUPFAM" id="SSF46785">
    <property type="entry name" value="Winged helix' DNA-binding domain"/>
    <property type="match status" value="1"/>
</dbReference>